<dbReference type="RefSeq" id="WP_119784376.1">
    <property type="nucleotide sequence ID" value="NZ_QYUQ01000002.1"/>
</dbReference>
<protein>
    <recommendedName>
        <fullName evidence="6">FMN dependent NADH:quinone oxidoreductase</fullName>
        <ecNumber evidence="6">1.6.5.-</ecNumber>
    </recommendedName>
    <alternativeName>
        <fullName evidence="6">Azo-dye reductase</fullName>
    </alternativeName>
    <alternativeName>
        <fullName evidence="6">FMN-dependent NADH-azo compound oxidoreductase</fullName>
    </alternativeName>
    <alternativeName>
        <fullName evidence="6">FMN-dependent NADH-azoreductase</fullName>
        <ecNumber evidence="6">1.7.1.17</ecNumber>
    </alternativeName>
</protein>
<keyword evidence="3 6" id="KW-0560">Oxidoreductase</keyword>
<evidence type="ECO:0000313" key="9">
    <source>
        <dbReference type="Proteomes" id="UP000266327"/>
    </source>
</evidence>
<evidence type="ECO:0000256" key="3">
    <source>
        <dbReference type="ARBA" id="ARBA00023002"/>
    </source>
</evidence>
<evidence type="ECO:0000256" key="6">
    <source>
        <dbReference type="HAMAP-Rule" id="MF_01216"/>
    </source>
</evidence>
<dbReference type="EC" id="1.6.5.-" evidence="6"/>
<name>A0A3A3FXI8_9BURK</name>
<dbReference type="PANTHER" id="PTHR43741:SF2">
    <property type="entry name" value="FMN-DEPENDENT NADH:QUINONE OXIDOREDUCTASE"/>
    <property type="match status" value="1"/>
</dbReference>
<dbReference type="InterPro" id="IPR023048">
    <property type="entry name" value="NADH:quinone_OxRdtase_FMN_depd"/>
</dbReference>
<keyword evidence="2 6" id="KW-0288">FMN</keyword>
<evidence type="ECO:0000256" key="1">
    <source>
        <dbReference type="ARBA" id="ARBA00022630"/>
    </source>
</evidence>
<dbReference type="Gene3D" id="3.40.50.360">
    <property type="match status" value="1"/>
</dbReference>
<comment type="function">
    <text evidence="6">Also exhibits azoreductase activity. Catalyzes the reductive cleavage of the azo bond in aromatic azo compounds to the corresponding amines.</text>
</comment>
<dbReference type="PANTHER" id="PTHR43741">
    <property type="entry name" value="FMN-DEPENDENT NADH-AZOREDUCTASE 1"/>
    <property type="match status" value="1"/>
</dbReference>
<comment type="catalytic activity">
    <reaction evidence="5">
        <text>N,N-dimethyl-1,4-phenylenediamine + anthranilate + 2 NAD(+) = 2-(4-dimethylaminophenyl)diazenylbenzoate + 2 NADH + 2 H(+)</text>
        <dbReference type="Rhea" id="RHEA:55872"/>
        <dbReference type="ChEBI" id="CHEBI:15378"/>
        <dbReference type="ChEBI" id="CHEBI:15783"/>
        <dbReference type="ChEBI" id="CHEBI:16567"/>
        <dbReference type="ChEBI" id="CHEBI:57540"/>
        <dbReference type="ChEBI" id="CHEBI:57945"/>
        <dbReference type="ChEBI" id="CHEBI:71579"/>
        <dbReference type="EC" id="1.7.1.17"/>
    </reaction>
    <physiologicalReaction direction="right-to-left" evidence="5">
        <dbReference type="Rhea" id="RHEA:55874"/>
    </physiologicalReaction>
</comment>
<feature type="domain" description="Flavodoxin-like fold" evidence="7">
    <location>
        <begin position="1"/>
        <end position="197"/>
    </location>
</feature>
<dbReference type="GO" id="GO:0016655">
    <property type="term" value="F:oxidoreductase activity, acting on NAD(P)H, quinone or similar compound as acceptor"/>
    <property type="evidence" value="ECO:0007669"/>
    <property type="project" value="InterPro"/>
</dbReference>
<sequence length="200" mass="21474">MNILQINSSARAENSHSTRLAAEVVARLQAINPNAALTVRDLGSNPHPALDEGALQALFTASEQRTPEQAARVALDDALIAEIQAADAVVLGVPMYNFGVTAQLKNWIDAIARARVTFHYTENGPEGLLKGKKVYIVLTRGGQYRNTPTDSQVPYLKTVLGFLGMTDIQFVYAEGLAMGPEAEQKALASARSEIEQALAA</sequence>
<dbReference type="GO" id="GO:0010181">
    <property type="term" value="F:FMN binding"/>
    <property type="evidence" value="ECO:0007669"/>
    <property type="project" value="UniProtKB-UniRule"/>
</dbReference>
<keyword evidence="9" id="KW-1185">Reference proteome</keyword>
<comment type="function">
    <text evidence="6">Quinone reductase that provides resistance to thiol-specific stress caused by electrophilic quinones.</text>
</comment>
<dbReference type="Proteomes" id="UP000266327">
    <property type="component" value="Unassembled WGS sequence"/>
</dbReference>
<reference evidence="9" key="1">
    <citation type="submission" date="2018-09" db="EMBL/GenBank/DDBJ databases">
        <authorList>
            <person name="Zhu H."/>
        </authorList>
    </citation>
    <scope>NUCLEOTIDE SEQUENCE [LARGE SCALE GENOMIC DNA]</scope>
    <source>
        <strain evidence="9">K1S02-23</strain>
    </source>
</reference>
<dbReference type="GO" id="GO:0016652">
    <property type="term" value="F:oxidoreductase activity, acting on NAD(P)H as acceptor"/>
    <property type="evidence" value="ECO:0007669"/>
    <property type="project" value="UniProtKB-UniRule"/>
</dbReference>
<dbReference type="Pfam" id="PF02525">
    <property type="entry name" value="Flavodoxin_2"/>
    <property type="match status" value="1"/>
</dbReference>
<dbReference type="InterPro" id="IPR050104">
    <property type="entry name" value="FMN-dep_NADH:Q_OxRdtase_AzoR1"/>
</dbReference>
<keyword evidence="4 6" id="KW-0520">NAD</keyword>
<dbReference type="OrthoDB" id="9787136at2"/>
<feature type="binding site" evidence="6">
    <location>
        <begin position="95"/>
        <end position="98"/>
    </location>
    <ligand>
        <name>FMN</name>
        <dbReference type="ChEBI" id="CHEBI:58210"/>
    </ligand>
</feature>
<evidence type="ECO:0000256" key="5">
    <source>
        <dbReference type="ARBA" id="ARBA00048542"/>
    </source>
</evidence>
<proteinExistence type="inferred from homology"/>
<comment type="catalytic activity">
    <reaction evidence="6">
        <text>2 a quinone + NADH + H(+) = 2 a 1,4-benzosemiquinone + NAD(+)</text>
        <dbReference type="Rhea" id="RHEA:65952"/>
        <dbReference type="ChEBI" id="CHEBI:15378"/>
        <dbReference type="ChEBI" id="CHEBI:57540"/>
        <dbReference type="ChEBI" id="CHEBI:57945"/>
        <dbReference type="ChEBI" id="CHEBI:132124"/>
        <dbReference type="ChEBI" id="CHEBI:134225"/>
    </reaction>
</comment>
<dbReference type="InterPro" id="IPR003680">
    <property type="entry name" value="Flavodoxin_fold"/>
</dbReference>
<dbReference type="SUPFAM" id="SSF52218">
    <property type="entry name" value="Flavoproteins"/>
    <property type="match status" value="1"/>
</dbReference>
<gene>
    <name evidence="6" type="primary">azoR</name>
    <name evidence="8" type="ORF">D3878_04415</name>
</gene>
<comment type="subunit">
    <text evidence="6">Homodimer.</text>
</comment>
<dbReference type="InterPro" id="IPR029039">
    <property type="entry name" value="Flavoprotein-like_sf"/>
</dbReference>
<evidence type="ECO:0000259" key="7">
    <source>
        <dbReference type="Pfam" id="PF02525"/>
    </source>
</evidence>
<dbReference type="EMBL" id="QYUQ01000002">
    <property type="protein sequence ID" value="RJG00923.1"/>
    <property type="molecule type" value="Genomic_DNA"/>
</dbReference>
<evidence type="ECO:0000313" key="8">
    <source>
        <dbReference type="EMBL" id="RJG00923.1"/>
    </source>
</evidence>
<evidence type="ECO:0000256" key="4">
    <source>
        <dbReference type="ARBA" id="ARBA00023027"/>
    </source>
</evidence>
<keyword evidence="1 6" id="KW-0285">Flavoprotein</keyword>
<feature type="binding site" evidence="6">
    <location>
        <position position="9"/>
    </location>
    <ligand>
        <name>FMN</name>
        <dbReference type="ChEBI" id="CHEBI:58210"/>
    </ligand>
</feature>
<dbReference type="EC" id="1.7.1.17" evidence="6"/>
<comment type="cofactor">
    <cofactor evidence="6">
        <name>FMN</name>
        <dbReference type="ChEBI" id="CHEBI:58210"/>
    </cofactor>
    <text evidence="6">Binds 1 FMN per subunit.</text>
</comment>
<feature type="binding site" evidence="6">
    <location>
        <begin position="15"/>
        <end position="17"/>
    </location>
    <ligand>
        <name>FMN</name>
        <dbReference type="ChEBI" id="CHEBI:58210"/>
    </ligand>
</feature>
<dbReference type="AlphaFoldDB" id="A0A3A3FXI8"/>
<dbReference type="GO" id="GO:0009055">
    <property type="term" value="F:electron transfer activity"/>
    <property type="evidence" value="ECO:0007669"/>
    <property type="project" value="UniProtKB-UniRule"/>
</dbReference>
<comment type="caution">
    <text evidence="8">The sequence shown here is derived from an EMBL/GenBank/DDBJ whole genome shotgun (WGS) entry which is preliminary data.</text>
</comment>
<dbReference type="HAMAP" id="MF_01216">
    <property type="entry name" value="Azoreductase_type1"/>
    <property type="match status" value="1"/>
</dbReference>
<evidence type="ECO:0000256" key="2">
    <source>
        <dbReference type="ARBA" id="ARBA00022643"/>
    </source>
</evidence>
<organism evidence="8 9">
    <name type="scientific">Noviherbaspirillum sedimenti</name>
    <dbReference type="NCBI Taxonomy" id="2320865"/>
    <lineage>
        <taxon>Bacteria</taxon>
        <taxon>Pseudomonadati</taxon>
        <taxon>Pseudomonadota</taxon>
        <taxon>Betaproteobacteria</taxon>
        <taxon>Burkholderiales</taxon>
        <taxon>Oxalobacteraceae</taxon>
        <taxon>Noviherbaspirillum</taxon>
    </lineage>
</organism>
<accession>A0A3A3FXI8</accession>
<comment type="similarity">
    <text evidence="6">Belongs to the azoreductase type 1 family.</text>
</comment>
<feature type="binding site" evidence="6">
    <location>
        <begin position="139"/>
        <end position="142"/>
    </location>
    <ligand>
        <name>FMN</name>
        <dbReference type="ChEBI" id="CHEBI:58210"/>
    </ligand>
</feature>